<evidence type="ECO:0000313" key="4">
    <source>
        <dbReference type="EMBL" id="KAJ2845543.1"/>
    </source>
</evidence>
<evidence type="ECO:0000256" key="2">
    <source>
        <dbReference type="ARBA" id="ARBA00023140"/>
    </source>
</evidence>
<keyword evidence="1" id="KW-0472">Membrane</keyword>
<keyword evidence="2" id="KW-0576">Peroxisome</keyword>
<dbReference type="GO" id="GO:0005778">
    <property type="term" value="C:peroxisomal membrane"/>
    <property type="evidence" value="ECO:0007669"/>
    <property type="project" value="UniProtKB-SubCell"/>
</dbReference>
<evidence type="ECO:0000256" key="1">
    <source>
        <dbReference type="ARBA" id="ARBA00023136"/>
    </source>
</evidence>
<dbReference type="Proteomes" id="UP001139887">
    <property type="component" value="Unassembled WGS sequence"/>
</dbReference>
<sequence>MAGSKNLALAVANSQAVNAYVKYINSLVGRDKACRLGQYFARLLAYVVSRRISLSGKTPARVSWLTSLAAIQQTLSTTRKVMR</sequence>
<reference evidence="4" key="1">
    <citation type="submission" date="2022-07" db="EMBL/GenBank/DDBJ databases">
        <title>Phylogenomic reconstructions and comparative analyses of Kickxellomycotina fungi.</title>
        <authorList>
            <person name="Reynolds N.K."/>
            <person name="Stajich J.E."/>
            <person name="Barry K."/>
            <person name="Grigoriev I.V."/>
            <person name="Crous P."/>
            <person name="Smith M.E."/>
        </authorList>
    </citation>
    <scope>NUCLEOTIDE SEQUENCE</scope>
    <source>
        <strain evidence="4">NRRL 1566</strain>
    </source>
</reference>
<gene>
    <name evidence="4" type="ORF">IWW36_004739</name>
</gene>
<keyword evidence="5" id="KW-1185">Reference proteome</keyword>
<evidence type="ECO:0000256" key="3">
    <source>
        <dbReference type="ARBA" id="ARBA00046271"/>
    </source>
</evidence>
<dbReference type="GO" id="GO:0016559">
    <property type="term" value="P:peroxisome fission"/>
    <property type="evidence" value="ECO:0007669"/>
    <property type="project" value="InterPro"/>
</dbReference>
<dbReference type="Pfam" id="PF05648">
    <property type="entry name" value="PEX11"/>
    <property type="match status" value="1"/>
</dbReference>
<dbReference type="OrthoDB" id="411017at2759"/>
<comment type="caution">
    <text evidence="4">The sequence shown here is derived from an EMBL/GenBank/DDBJ whole genome shotgun (WGS) entry which is preliminary data.</text>
</comment>
<dbReference type="AlphaFoldDB" id="A0A9W8LYR6"/>
<proteinExistence type="predicted"/>
<evidence type="ECO:0000313" key="5">
    <source>
        <dbReference type="Proteomes" id="UP001139887"/>
    </source>
</evidence>
<protein>
    <submittedName>
        <fullName evidence="4">Uncharacterized protein</fullName>
    </submittedName>
</protein>
<organism evidence="4 5">
    <name type="scientific">Coemansia brasiliensis</name>
    <dbReference type="NCBI Taxonomy" id="2650707"/>
    <lineage>
        <taxon>Eukaryota</taxon>
        <taxon>Fungi</taxon>
        <taxon>Fungi incertae sedis</taxon>
        <taxon>Zoopagomycota</taxon>
        <taxon>Kickxellomycotina</taxon>
        <taxon>Kickxellomycetes</taxon>
        <taxon>Kickxellales</taxon>
        <taxon>Kickxellaceae</taxon>
        <taxon>Coemansia</taxon>
    </lineage>
</organism>
<dbReference type="InterPro" id="IPR008733">
    <property type="entry name" value="PEX11"/>
</dbReference>
<feature type="non-terminal residue" evidence="4">
    <location>
        <position position="83"/>
    </location>
</feature>
<dbReference type="EMBL" id="JANBUW010000774">
    <property type="protein sequence ID" value="KAJ2845543.1"/>
    <property type="molecule type" value="Genomic_DNA"/>
</dbReference>
<comment type="subcellular location">
    <subcellularLocation>
        <location evidence="3">Peroxisome membrane</location>
    </subcellularLocation>
</comment>
<name>A0A9W8LYR6_9FUNG</name>
<accession>A0A9W8LYR6</accession>